<dbReference type="NCBIfam" id="NF001080">
    <property type="entry name" value="PRK00121.2-2"/>
    <property type="match status" value="1"/>
</dbReference>
<evidence type="ECO:0000313" key="9">
    <source>
        <dbReference type="EMBL" id="SHF59541.1"/>
    </source>
</evidence>
<comment type="similarity">
    <text evidence="7">Belongs to the class I-like SAM-binding methyltransferase superfamily. TrmB family.</text>
</comment>
<evidence type="ECO:0000256" key="4">
    <source>
        <dbReference type="ARBA" id="ARBA00022679"/>
    </source>
</evidence>
<organism evidence="9 10">
    <name type="scientific">Dysgonomonas macrotermitis</name>
    <dbReference type="NCBI Taxonomy" id="1346286"/>
    <lineage>
        <taxon>Bacteria</taxon>
        <taxon>Pseudomonadati</taxon>
        <taxon>Bacteroidota</taxon>
        <taxon>Bacteroidia</taxon>
        <taxon>Bacteroidales</taxon>
        <taxon>Dysgonomonadaceae</taxon>
        <taxon>Dysgonomonas</taxon>
    </lineage>
</organism>
<keyword evidence="6 7" id="KW-0819">tRNA processing</keyword>
<dbReference type="PANTHER" id="PTHR23417">
    <property type="entry name" value="3-DEOXY-D-MANNO-OCTULOSONIC-ACID TRANSFERASE/TRNA GUANINE-N 7 - -METHYLTRANSFERASE"/>
    <property type="match status" value="1"/>
</dbReference>
<evidence type="ECO:0000256" key="1">
    <source>
        <dbReference type="ARBA" id="ARBA00000142"/>
    </source>
</evidence>
<feature type="binding site" evidence="7">
    <location>
        <position position="159"/>
    </location>
    <ligand>
        <name>substrate</name>
    </ligand>
</feature>
<dbReference type="STRING" id="1346286.SAMN05444362_10814"/>
<dbReference type="EMBL" id="FQUC01000008">
    <property type="protein sequence ID" value="SHF59541.1"/>
    <property type="molecule type" value="Genomic_DNA"/>
</dbReference>
<dbReference type="Gene3D" id="3.40.50.150">
    <property type="entry name" value="Vaccinia Virus protein VP39"/>
    <property type="match status" value="1"/>
</dbReference>
<comment type="pathway">
    <text evidence="7">tRNA modification; N(7)-methylguanine-tRNA biosynthesis.</text>
</comment>
<dbReference type="InterPro" id="IPR055361">
    <property type="entry name" value="tRNA_methyltr_TrmB_bact"/>
</dbReference>
<sequence>MGKNKLAKFANMEEYPHVFQYPFSLLRDKGFEMKGKWNELFFKNDHPIVLELGCGKGEYTVGLAKLFPEKNFIGVDIKGARMWTGAKQSLEDGMGNVAFLRTHIELLESFFAPGEVSEIWITFPDPQMTKVNKRMTSTRFMKMYRRILKPSGIIHLKTDSNFMFTYTSAMVEANRLPVLFCNDDLYRSDLVDKILGIKTYYEQQWIARGLTIKYIKFECQDRDEWIEPDIEIEQDSYRSYGRNNSQTLTQQAIDKKNSTK</sequence>
<dbReference type="GO" id="GO:0008176">
    <property type="term" value="F:tRNA (guanine(46)-N7)-methyltransferase activity"/>
    <property type="evidence" value="ECO:0007669"/>
    <property type="project" value="UniProtKB-UniRule"/>
</dbReference>
<dbReference type="AlphaFoldDB" id="A0A1M5CXY8"/>
<evidence type="ECO:0000256" key="2">
    <source>
        <dbReference type="ARBA" id="ARBA00003015"/>
    </source>
</evidence>
<comment type="catalytic activity">
    <reaction evidence="1 7">
        <text>guanosine(46) in tRNA + S-adenosyl-L-methionine = N(7)-methylguanosine(46) in tRNA + S-adenosyl-L-homocysteine</text>
        <dbReference type="Rhea" id="RHEA:42708"/>
        <dbReference type="Rhea" id="RHEA-COMP:10188"/>
        <dbReference type="Rhea" id="RHEA-COMP:10189"/>
        <dbReference type="ChEBI" id="CHEBI:57856"/>
        <dbReference type="ChEBI" id="CHEBI:59789"/>
        <dbReference type="ChEBI" id="CHEBI:74269"/>
        <dbReference type="ChEBI" id="CHEBI:74480"/>
        <dbReference type="EC" id="2.1.1.33"/>
    </reaction>
</comment>
<feature type="region of interest" description="Disordered" evidence="8">
    <location>
        <begin position="241"/>
        <end position="260"/>
    </location>
</feature>
<evidence type="ECO:0000256" key="8">
    <source>
        <dbReference type="SAM" id="MobiDB-lite"/>
    </source>
</evidence>
<dbReference type="UniPathway" id="UPA00989"/>
<dbReference type="HAMAP" id="MF_01057">
    <property type="entry name" value="tRNA_methyltr_TrmB"/>
    <property type="match status" value="1"/>
</dbReference>
<comment type="function">
    <text evidence="2 7">Catalyzes the formation of N(7)-methylguanine at position 46 (m7G46) in tRNA.</text>
</comment>
<evidence type="ECO:0000256" key="7">
    <source>
        <dbReference type="HAMAP-Rule" id="MF_01057"/>
    </source>
</evidence>
<proteinExistence type="inferred from homology"/>
<feature type="binding site" evidence="7">
    <location>
        <position position="125"/>
    </location>
    <ligand>
        <name>S-adenosyl-L-methionine</name>
        <dbReference type="ChEBI" id="CHEBI:59789"/>
    </ligand>
</feature>
<feature type="binding site" evidence="7">
    <location>
        <position position="51"/>
    </location>
    <ligand>
        <name>S-adenosyl-L-methionine</name>
        <dbReference type="ChEBI" id="CHEBI:59789"/>
    </ligand>
</feature>
<keyword evidence="5 7" id="KW-0949">S-adenosyl-L-methionine</keyword>
<dbReference type="PROSITE" id="PS51625">
    <property type="entry name" value="SAM_MT_TRMB"/>
    <property type="match status" value="1"/>
</dbReference>
<evidence type="ECO:0000256" key="6">
    <source>
        <dbReference type="ARBA" id="ARBA00022694"/>
    </source>
</evidence>
<protein>
    <recommendedName>
        <fullName evidence="7">tRNA (guanine-N(7)-)-methyltransferase</fullName>
        <ecNumber evidence="7">2.1.1.33</ecNumber>
    </recommendedName>
    <alternativeName>
        <fullName evidence="7">tRNA (guanine(46)-N(7))-methyltransferase</fullName>
    </alternativeName>
    <alternativeName>
        <fullName evidence="7">tRNA(m7G46)-methyltransferase</fullName>
    </alternativeName>
</protein>
<dbReference type="PANTHER" id="PTHR23417:SF14">
    <property type="entry name" value="PENTACOTRIPEPTIDE-REPEAT REGION OF PRORP DOMAIN-CONTAINING PROTEIN"/>
    <property type="match status" value="1"/>
</dbReference>
<dbReference type="EC" id="2.1.1.33" evidence="7"/>
<dbReference type="InterPro" id="IPR029063">
    <property type="entry name" value="SAM-dependent_MTases_sf"/>
</dbReference>
<feature type="compositionally biased region" description="Polar residues" evidence="8">
    <location>
        <begin position="241"/>
        <end position="252"/>
    </location>
</feature>
<dbReference type="OrthoDB" id="9802090at2"/>
<evidence type="ECO:0000313" key="10">
    <source>
        <dbReference type="Proteomes" id="UP000184480"/>
    </source>
</evidence>
<reference evidence="10" key="1">
    <citation type="submission" date="2016-11" db="EMBL/GenBank/DDBJ databases">
        <authorList>
            <person name="Varghese N."/>
            <person name="Submissions S."/>
        </authorList>
    </citation>
    <scope>NUCLEOTIDE SEQUENCE [LARGE SCALE GENOMIC DNA]</scope>
    <source>
        <strain evidence="10">DSM 27370</strain>
    </source>
</reference>
<keyword evidence="4 7" id="KW-0808">Transferase</keyword>
<feature type="binding site" evidence="7">
    <location>
        <begin position="199"/>
        <end position="202"/>
    </location>
    <ligand>
        <name>substrate</name>
    </ligand>
</feature>
<gene>
    <name evidence="7" type="primary">trmB</name>
    <name evidence="9" type="ORF">SAMN05444362_10814</name>
</gene>
<keyword evidence="3 7" id="KW-0489">Methyltransferase</keyword>
<dbReference type="Proteomes" id="UP000184480">
    <property type="component" value="Unassembled WGS sequence"/>
</dbReference>
<dbReference type="InterPro" id="IPR003358">
    <property type="entry name" value="tRNA_(Gua-N-7)_MeTrfase_Trmb"/>
</dbReference>
<feature type="binding site" evidence="7">
    <location>
        <position position="76"/>
    </location>
    <ligand>
        <name>S-adenosyl-L-methionine</name>
        <dbReference type="ChEBI" id="CHEBI:59789"/>
    </ligand>
</feature>
<evidence type="ECO:0000256" key="5">
    <source>
        <dbReference type="ARBA" id="ARBA00022691"/>
    </source>
</evidence>
<accession>A0A1M5CXY8</accession>
<dbReference type="Pfam" id="PF02390">
    <property type="entry name" value="Methyltransf_4"/>
    <property type="match status" value="1"/>
</dbReference>
<keyword evidence="10" id="KW-1185">Reference proteome</keyword>
<dbReference type="SUPFAM" id="SSF53335">
    <property type="entry name" value="S-adenosyl-L-methionine-dependent methyltransferases"/>
    <property type="match status" value="1"/>
</dbReference>
<dbReference type="GO" id="GO:0043527">
    <property type="term" value="C:tRNA methyltransferase complex"/>
    <property type="evidence" value="ECO:0007669"/>
    <property type="project" value="TreeGrafter"/>
</dbReference>
<dbReference type="CDD" id="cd02440">
    <property type="entry name" value="AdoMet_MTases"/>
    <property type="match status" value="1"/>
</dbReference>
<name>A0A1M5CXY8_9BACT</name>
<evidence type="ECO:0000256" key="3">
    <source>
        <dbReference type="ARBA" id="ARBA00022603"/>
    </source>
</evidence>
<comment type="caution">
    <text evidence="7">Lacks conserved residue(s) required for the propagation of feature annotation.</text>
</comment>
<dbReference type="RefSeq" id="WP_062178348.1">
    <property type="nucleotide sequence ID" value="NZ_BBXL01000004.1"/>
</dbReference>